<organism evidence="8 9">
    <name type="scientific">Cyanobacterium stanieri LEGE 03274</name>
    <dbReference type="NCBI Taxonomy" id="1828756"/>
    <lineage>
        <taxon>Bacteria</taxon>
        <taxon>Bacillati</taxon>
        <taxon>Cyanobacteriota</taxon>
        <taxon>Cyanophyceae</taxon>
        <taxon>Oscillatoriophycideae</taxon>
        <taxon>Chroococcales</taxon>
        <taxon>Geminocystaceae</taxon>
        <taxon>Cyanobacterium</taxon>
    </lineage>
</organism>
<evidence type="ECO:0000256" key="3">
    <source>
        <dbReference type="ARBA" id="ARBA00022722"/>
    </source>
</evidence>
<evidence type="ECO:0000256" key="5">
    <source>
        <dbReference type="ARBA" id="ARBA00022801"/>
    </source>
</evidence>
<dbReference type="Gene3D" id="3.30.920.30">
    <property type="entry name" value="Hypothetical protein"/>
    <property type="match status" value="1"/>
</dbReference>
<proteinExistence type="inferred from homology"/>
<dbReference type="Proteomes" id="UP000654604">
    <property type="component" value="Unassembled WGS sequence"/>
</dbReference>
<reference evidence="8 9" key="1">
    <citation type="submission" date="2020-10" db="EMBL/GenBank/DDBJ databases">
        <authorList>
            <person name="Castelo-Branco R."/>
            <person name="Eusebio N."/>
            <person name="Adriana R."/>
            <person name="Vieira A."/>
            <person name="Brugerolle De Fraissinette N."/>
            <person name="Rezende De Castro R."/>
            <person name="Schneider M.P."/>
            <person name="Vasconcelos V."/>
            <person name="Leao P.N."/>
        </authorList>
    </citation>
    <scope>NUCLEOTIDE SEQUENCE [LARGE SCALE GENOMIC DNA]</scope>
    <source>
        <strain evidence="8 9">LEGE 03274</strain>
    </source>
</reference>
<gene>
    <name evidence="8" type="ORF">IQ215_03195</name>
</gene>
<keyword evidence="3" id="KW-0540">Nuclease</keyword>
<comment type="caution">
    <text evidence="8">The sequence shown here is derived from an EMBL/GenBank/DDBJ whole genome shotgun (WGS) entry which is preliminary data.</text>
</comment>
<keyword evidence="6" id="KW-0694">RNA-binding</keyword>
<sequence length="70" mass="7875">MSSKSPRLTSKEIIKQLKQSGFIEISQTGSHLKLFNHITQRTTIVPIHQGKIIPIGTLKAIEKQSGIKFY</sequence>
<keyword evidence="2" id="KW-1277">Toxin-antitoxin system</keyword>
<accession>A0ABR9V1D1</accession>
<evidence type="ECO:0000256" key="4">
    <source>
        <dbReference type="ARBA" id="ARBA00022759"/>
    </source>
</evidence>
<keyword evidence="7" id="KW-0346">Stress response</keyword>
<dbReference type="InterPro" id="IPR012933">
    <property type="entry name" value="HicA_mRNA_interferase"/>
</dbReference>
<dbReference type="InterPro" id="IPR038570">
    <property type="entry name" value="HicA_sf"/>
</dbReference>
<keyword evidence="5" id="KW-0378">Hydrolase</keyword>
<comment type="similarity">
    <text evidence="1">Belongs to the HicA mRNA interferase family.</text>
</comment>
<dbReference type="EMBL" id="JADEWC010000004">
    <property type="protein sequence ID" value="MBE9221693.1"/>
    <property type="molecule type" value="Genomic_DNA"/>
</dbReference>
<evidence type="ECO:0000256" key="7">
    <source>
        <dbReference type="ARBA" id="ARBA00023016"/>
    </source>
</evidence>
<keyword evidence="9" id="KW-1185">Reference proteome</keyword>
<evidence type="ECO:0000313" key="8">
    <source>
        <dbReference type="EMBL" id="MBE9221693.1"/>
    </source>
</evidence>
<name>A0ABR9V1D1_9CHRO</name>
<evidence type="ECO:0000256" key="1">
    <source>
        <dbReference type="ARBA" id="ARBA00006620"/>
    </source>
</evidence>
<dbReference type="SUPFAM" id="SSF54786">
    <property type="entry name" value="YcfA/nrd intein domain"/>
    <property type="match status" value="1"/>
</dbReference>
<evidence type="ECO:0000313" key="9">
    <source>
        <dbReference type="Proteomes" id="UP000654604"/>
    </source>
</evidence>
<evidence type="ECO:0000256" key="6">
    <source>
        <dbReference type="ARBA" id="ARBA00022884"/>
    </source>
</evidence>
<evidence type="ECO:0000256" key="2">
    <source>
        <dbReference type="ARBA" id="ARBA00022649"/>
    </source>
</evidence>
<keyword evidence="4" id="KW-0255">Endonuclease</keyword>
<dbReference type="RefSeq" id="WP_193799877.1">
    <property type="nucleotide sequence ID" value="NZ_JADEWC010000004.1"/>
</dbReference>
<dbReference type="Pfam" id="PF07927">
    <property type="entry name" value="HicA_toxin"/>
    <property type="match status" value="1"/>
</dbReference>
<protein>
    <submittedName>
        <fullName evidence="8">Type II toxin-antitoxin system HicA family toxin</fullName>
    </submittedName>
</protein>